<protein>
    <submittedName>
        <fullName evidence="1">Uncharacterized protein</fullName>
    </submittedName>
</protein>
<sequence length="62" mass="7207">MAATQNSLQLYMDWHVELCDDQSYSFHSIPPCAPLCNIEHANEKGQLAPRLLHFTCKKYVWL</sequence>
<reference evidence="1" key="1">
    <citation type="submission" date="2014-09" db="EMBL/GenBank/DDBJ databases">
        <authorList>
            <person name="Magalhaes I.L.F."/>
            <person name="Oliveira U."/>
            <person name="Santos F.R."/>
            <person name="Vidigal T.H.D.A."/>
            <person name="Brescovit A.D."/>
            <person name="Santos A.J."/>
        </authorList>
    </citation>
    <scope>NUCLEOTIDE SEQUENCE</scope>
    <source>
        <tissue evidence="1">Shoot tissue taken approximately 20 cm above the soil surface</tissue>
    </source>
</reference>
<organism evidence="1">
    <name type="scientific">Arundo donax</name>
    <name type="common">Giant reed</name>
    <name type="synonym">Donax arundinaceus</name>
    <dbReference type="NCBI Taxonomy" id="35708"/>
    <lineage>
        <taxon>Eukaryota</taxon>
        <taxon>Viridiplantae</taxon>
        <taxon>Streptophyta</taxon>
        <taxon>Embryophyta</taxon>
        <taxon>Tracheophyta</taxon>
        <taxon>Spermatophyta</taxon>
        <taxon>Magnoliopsida</taxon>
        <taxon>Liliopsida</taxon>
        <taxon>Poales</taxon>
        <taxon>Poaceae</taxon>
        <taxon>PACMAD clade</taxon>
        <taxon>Arundinoideae</taxon>
        <taxon>Arundineae</taxon>
        <taxon>Arundo</taxon>
    </lineage>
</organism>
<accession>A0A0A8Y4N2</accession>
<dbReference type="AlphaFoldDB" id="A0A0A8Y4N2"/>
<name>A0A0A8Y4N2_ARUDO</name>
<evidence type="ECO:0000313" key="1">
    <source>
        <dbReference type="EMBL" id="JAD18962.1"/>
    </source>
</evidence>
<dbReference type="EMBL" id="GBRH01278933">
    <property type="protein sequence ID" value="JAD18962.1"/>
    <property type="molecule type" value="Transcribed_RNA"/>
</dbReference>
<proteinExistence type="predicted"/>
<reference evidence="1" key="2">
    <citation type="journal article" date="2015" name="Data Brief">
        <title>Shoot transcriptome of the giant reed, Arundo donax.</title>
        <authorList>
            <person name="Barrero R.A."/>
            <person name="Guerrero F.D."/>
            <person name="Moolhuijzen P."/>
            <person name="Goolsby J.A."/>
            <person name="Tidwell J."/>
            <person name="Bellgard S.E."/>
            <person name="Bellgard M.I."/>
        </authorList>
    </citation>
    <scope>NUCLEOTIDE SEQUENCE</scope>
    <source>
        <tissue evidence="1">Shoot tissue taken approximately 20 cm above the soil surface</tissue>
    </source>
</reference>